<dbReference type="GO" id="GO:0008781">
    <property type="term" value="F:N-acylneuraminate cytidylyltransferase activity"/>
    <property type="evidence" value="ECO:0007669"/>
    <property type="project" value="TreeGrafter"/>
</dbReference>
<dbReference type="CDD" id="cd02513">
    <property type="entry name" value="CMP-NeuAc_Synthase"/>
    <property type="match status" value="1"/>
</dbReference>
<gene>
    <name evidence="1" type="ORF">A2935_01480</name>
</gene>
<dbReference type="AlphaFoldDB" id="A0A1F8E0Y2"/>
<dbReference type="SUPFAM" id="SSF53448">
    <property type="entry name" value="Nucleotide-diphospho-sugar transferases"/>
    <property type="match status" value="1"/>
</dbReference>
<name>A0A1F8E0Y2_9BACT</name>
<dbReference type="EMBL" id="MGIS01000008">
    <property type="protein sequence ID" value="OGM93675.1"/>
    <property type="molecule type" value="Genomic_DNA"/>
</dbReference>
<evidence type="ECO:0000313" key="2">
    <source>
        <dbReference type="Proteomes" id="UP000177011"/>
    </source>
</evidence>
<dbReference type="InterPro" id="IPR003329">
    <property type="entry name" value="Cytidylyl_trans"/>
</dbReference>
<sequence length="246" mass="27515">MKKEILGIIPARGGSKSIPRKNIKLFLGKPLIAWAIAALKESGIVSRIVVSTDDDEIASVAREYGAEVPFMRPRELAEDSTPTLPVLVHVLSWLKEHENYAPEYVVLFEPTSAAKRSYHVREIVEKLVATGADSVISVAEVPGVLNPMWQVAMDANDRLSIFTGGPLKNFIPQRQSLPKTYYRNSSIYAFKPSLLFSPEPNIYGDDSRGCIVDKKFAFDIDEPPDWEAAEEKFRKILEEENKNALP</sequence>
<dbReference type="Proteomes" id="UP000177011">
    <property type="component" value="Unassembled WGS sequence"/>
</dbReference>
<dbReference type="PANTHER" id="PTHR21485:SF6">
    <property type="entry name" value="N-ACYLNEURAMINATE CYTIDYLYLTRANSFERASE-RELATED"/>
    <property type="match status" value="1"/>
</dbReference>
<organism evidence="1 2">
    <name type="scientific">Candidatus Wolfebacteria bacterium RIFCSPLOWO2_01_FULL_47_17b</name>
    <dbReference type="NCBI Taxonomy" id="1802558"/>
    <lineage>
        <taxon>Bacteria</taxon>
        <taxon>Candidatus Wolfeibacteriota</taxon>
    </lineage>
</organism>
<dbReference type="InterPro" id="IPR029044">
    <property type="entry name" value="Nucleotide-diphossugar_trans"/>
</dbReference>
<evidence type="ECO:0008006" key="3">
    <source>
        <dbReference type="Google" id="ProtNLM"/>
    </source>
</evidence>
<evidence type="ECO:0000313" key="1">
    <source>
        <dbReference type="EMBL" id="OGM93675.1"/>
    </source>
</evidence>
<proteinExistence type="predicted"/>
<protein>
    <recommendedName>
        <fullName evidence="3">Acylneuraminate cytidylyltransferase</fullName>
    </recommendedName>
</protein>
<dbReference type="Pfam" id="PF02348">
    <property type="entry name" value="CTP_transf_3"/>
    <property type="match status" value="1"/>
</dbReference>
<dbReference type="PANTHER" id="PTHR21485">
    <property type="entry name" value="HAD SUPERFAMILY MEMBERS CMAS AND KDSC"/>
    <property type="match status" value="1"/>
</dbReference>
<reference evidence="1 2" key="1">
    <citation type="journal article" date="2016" name="Nat. Commun.">
        <title>Thousands of microbial genomes shed light on interconnected biogeochemical processes in an aquifer system.</title>
        <authorList>
            <person name="Anantharaman K."/>
            <person name="Brown C.T."/>
            <person name="Hug L.A."/>
            <person name="Sharon I."/>
            <person name="Castelle C.J."/>
            <person name="Probst A.J."/>
            <person name="Thomas B.C."/>
            <person name="Singh A."/>
            <person name="Wilkins M.J."/>
            <person name="Karaoz U."/>
            <person name="Brodie E.L."/>
            <person name="Williams K.H."/>
            <person name="Hubbard S.S."/>
            <person name="Banfield J.F."/>
        </authorList>
    </citation>
    <scope>NUCLEOTIDE SEQUENCE [LARGE SCALE GENOMIC DNA]</scope>
</reference>
<dbReference type="Gene3D" id="3.90.550.10">
    <property type="entry name" value="Spore Coat Polysaccharide Biosynthesis Protein SpsA, Chain A"/>
    <property type="match status" value="1"/>
</dbReference>
<dbReference type="InterPro" id="IPR050793">
    <property type="entry name" value="CMP-NeuNAc_synthase"/>
</dbReference>
<accession>A0A1F8E0Y2</accession>
<comment type="caution">
    <text evidence="1">The sequence shown here is derived from an EMBL/GenBank/DDBJ whole genome shotgun (WGS) entry which is preliminary data.</text>
</comment>